<dbReference type="EMBL" id="JBHSFV010000018">
    <property type="protein sequence ID" value="MFC4636358.1"/>
    <property type="molecule type" value="Genomic_DNA"/>
</dbReference>
<proteinExistence type="predicted"/>
<name>A0ABV9I2M6_9FLAO</name>
<feature type="signal peptide" evidence="1">
    <location>
        <begin position="1"/>
        <end position="20"/>
    </location>
</feature>
<feature type="chain" id="PRO_5047225060" description="Toxin-antitoxin system YwqK family antitoxin" evidence="1">
    <location>
        <begin position="21"/>
        <end position="216"/>
    </location>
</feature>
<organism evidence="2 3">
    <name type="scientific">Dokdonia ponticola</name>
    <dbReference type="NCBI Taxonomy" id="2041041"/>
    <lineage>
        <taxon>Bacteria</taxon>
        <taxon>Pseudomonadati</taxon>
        <taxon>Bacteroidota</taxon>
        <taxon>Flavobacteriia</taxon>
        <taxon>Flavobacteriales</taxon>
        <taxon>Flavobacteriaceae</taxon>
        <taxon>Dokdonia</taxon>
    </lineage>
</organism>
<dbReference type="Proteomes" id="UP001596043">
    <property type="component" value="Unassembled WGS sequence"/>
</dbReference>
<evidence type="ECO:0000256" key="1">
    <source>
        <dbReference type="SAM" id="SignalP"/>
    </source>
</evidence>
<comment type="caution">
    <text evidence="2">The sequence shown here is derived from an EMBL/GenBank/DDBJ whole genome shotgun (WGS) entry which is preliminary data.</text>
</comment>
<evidence type="ECO:0000313" key="3">
    <source>
        <dbReference type="Proteomes" id="UP001596043"/>
    </source>
</evidence>
<keyword evidence="1" id="KW-0732">Signal</keyword>
<reference evidence="3" key="1">
    <citation type="journal article" date="2019" name="Int. J. Syst. Evol. Microbiol.">
        <title>The Global Catalogue of Microorganisms (GCM) 10K type strain sequencing project: providing services to taxonomists for standard genome sequencing and annotation.</title>
        <authorList>
            <consortium name="The Broad Institute Genomics Platform"/>
            <consortium name="The Broad Institute Genome Sequencing Center for Infectious Disease"/>
            <person name="Wu L."/>
            <person name="Ma J."/>
        </authorList>
    </citation>
    <scope>NUCLEOTIDE SEQUENCE [LARGE SCALE GENOMIC DNA]</scope>
    <source>
        <strain evidence="3">YJ-61-S</strain>
    </source>
</reference>
<evidence type="ECO:0008006" key="4">
    <source>
        <dbReference type="Google" id="ProtNLM"/>
    </source>
</evidence>
<dbReference type="RefSeq" id="WP_379982474.1">
    <property type="nucleotide sequence ID" value="NZ_JBHSFV010000018.1"/>
</dbReference>
<accession>A0ABV9I2M6</accession>
<evidence type="ECO:0000313" key="2">
    <source>
        <dbReference type="EMBL" id="MFC4636358.1"/>
    </source>
</evidence>
<protein>
    <recommendedName>
        <fullName evidence="4">Toxin-antitoxin system YwqK family antitoxin</fullName>
    </recommendedName>
</protein>
<gene>
    <name evidence="2" type="ORF">ACFO3O_20800</name>
</gene>
<sequence length="216" mass="24400">MKKNIAWLIGLLLITFTAVATETSYLKIQLDDQKEISYPPGIGFVAQDADGNTVLSPSELETIKVYKVQMPITLFVFTTWNDEPDVYEISSGTLSLGETDVDYNPATKYTYGRSRKGEMYGRAKEGETYGASTMTSNGVSMTRARYFANNDKTGYNASIEFSNDVVVYYRDGELSAWQDGKDLEITGKYLIKTKEGIIKLSYRPSNKELWWVFDKN</sequence>
<keyword evidence="3" id="KW-1185">Reference proteome</keyword>